<gene>
    <name evidence="2" type="ORF">GSONMT00014362001</name>
</gene>
<dbReference type="InterPro" id="IPR041155">
    <property type="entry name" value="FERM_F1"/>
</dbReference>
<dbReference type="GO" id="GO:0035556">
    <property type="term" value="P:intracellular signal transduction"/>
    <property type="evidence" value="ECO:0007669"/>
    <property type="project" value="TreeGrafter"/>
</dbReference>
<dbReference type="Pfam" id="PF18379">
    <property type="entry name" value="FERM_F1"/>
    <property type="match status" value="1"/>
</dbReference>
<name>A0A060XSS9_ONCMY</name>
<sequence length="156" mass="18464">MRESDRMWFPPNHILKLDESANEMLLFRVRYYFPGWYNNRASCAHRYGVNKGLESPVLDDTVMSYLFAQWRSDFVDGWVSIPVNHEAQEECLGMAVLDMMRMAKESSQAPVDIFNDTRRVHRRKMEHIEPQSKLKMYWESFGKQSGVHNGQTRWNA</sequence>
<dbReference type="PANTHER" id="PTHR45807">
    <property type="entry name" value="TYROSINE-PROTEIN KINASE HOPSCOTCH"/>
    <property type="match status" value="1"/>
</dbReference>
<dbReference type="PaxDb" id="8022-A0A060XSS9"/>
<dbReference type="Proteomes" id="UP000193380">
    <property type="component" value="Unassembled WGS sequence"/>
</dbReference>
<organism evidence="2 3">
    <name type="scientific">Oncorhynchus mykiss</name>
    <name type="common">Rainbow trout</name>
    <name type="synonym">Salmo gairdneri</name>
    <dbReference type="NCBI Taxonomy" id="8022"/>
    <lineage>
        <taxon>Eukaryota</taxon>
        <taxon>Metazoa</taxon>
        <taxon>Chordata</taxon>
        <taxon>Craniata</taxon>
        <taxon>Vertebrata</taxon>
        <taxon>Euteleostomi</taxon>
        <taxon>Actinopterygii</taxon>
        <taxon>Neopterygii</taxon>
        <taxon>Teleostei</taxon>
        <taxon>Protacanthopterygii</taxon>
        <taxon>Salmoniformes</taxon>
        <taxon>Salmonidae</taxon>
        <taxon>Salmoninae</taxon>
        <taxon>Oncorhynchus</taxon>
    </lineage>
</organism>
<accession>A0A060XSS9</accession>
<dbReference type="InterPro" id="IPR000299">
    <property type="entry name" value="FERM_domain"/>
</dbReference>
<dbReference type="GO" id="GO:0030154">
    <property type="term" value="P:cell differentiation"/>
    <property type="evidence" value="ECO:0007669"/>
    <property type="project" value="TreeGrafter"/>
</dbReference>
<dbReference type="GO" id="GO:0005131">
    <property type="term" value="F:growth hormone receptor binding"/>
    <property type="evidence" value="ECO:0007669"/>
    <property type="project" value="TreeGrafter"/>
</dbReference>
<feature type="domain" description="FERM" evidence="1">
    <location>
        <begin position="1"/>
        <end position="156"/>
    </location>
</feature>
<dbReference type="GO" id="GO:0060397">
    <property type="term" value="P:growth hormone receptor signaling pathway via JAK-STAT"/>
    <property type="evidence" value="ECO:0007669"/>
    <property type="project" value="TreeGrafter"/>
</dbReference>
<protein>
    <recommendedName>
        <fullName evidence="1">FERM domain-containing protein</fullName>
    </recommendedName>
</protein>
<dbReference type="GO" id="GO:0005829">
    <property type="term" value="C:cytosol"/>
    <property type="evidence" value="ECO:0007669"/>
    <property type="project" value="TreeGrafter"/>
</dbReference>
<dbReference type="PROSITE" id="PS50057">
    <property type="entry name" value="FERM_3"/>
    <property type="match status" value="1"/>
</dbReference>
<evidence type="ECO:0000313" key="2">
    <source>
        <dbReference type="EMBL" id="CDQ80169.1"/>
    </source>
</evidence>
<reference evidence="2" key="1">
    <citation type="journal article" date="2014" name="Nat. Commun.">
        <title>The rainbow trout genome provides novel insights into evolution after whole-genome duplication in vertebrates.</title>
        <authorList>
            <person name="Berthelot C."/>
            <person name="Brunet F."/>
            <person name="Chalopin D."/>
            <person name="Juanchich A."/>
            <person name="Bernard M."/>
            <person name="Noel B."/>
            <person name="Bento P."/>
            <person name="Da Silva C."/>
            <person name="Labadie K."/>
            <person name="Alberti A."/>
            <person name="Aury J.M."/>
            <person name="Louis A."/>
            <person name="Dehais P."/>
            <person name="Bardou P."/>
            <person name="Montfort J."/>
            <person name="Klopp C."/>
            <person name="Cabau C."/>
            <person name="Gaspin C."/>
            <person name="Thorgaard G.H."/>
            <person name="Boussaha M."/>
            <person name="Quillet E."/>
            <person name="Guyomard R."/>
            <person name="Galiana D."/>
            <person name="Bobe J."/>
            <person name="Volff J.N."/>
            <person name="Genet C."/>
            <person name="Wincker P."/>
            <person name="Jaillon O."/>
            <person name="Roest Crollius H."/>
            <person name="Guiguen Y."/>
        </authorList>
    </citation>
    <scope>NUCLEOTIDE SEQUENCE [LARGE SCALE GENOMIC DNA]</scope>
</reference>
<dbReference type="InterPro" id="IPR041046">
    <property type="entry name" value="FERM_F2"/>
</dbReference>
<dbReference type="GO" id="GO:0004715">
    <property type="term" value="F:non-membrane spanning protein tyrosine kinase activity"/>
    <property type="evidence" value="ECO:0007669"/>
    <property type="project" value="TreeGrafter"/>
</dbReference>
<dbReference type="STRING" id="8022.A0A060XSS9"/>
<evidence type="ECO:0000313" key="3">
    <source>
        <dbReference type="Proteomes" id="UP000193380"/>
    </source>
</evidence>
<dbReference type="Pfam" id="PF18377">
    <property type="entry name" value="FERM_F2"/>
    <property type="match status" value="1"/>
</dbReference>
<dbReference type="GO" id="GO:0019221">
    <property type="term" value="P:cytokine-mediated signaling pathway"/>
    <property type="evidence" value="ECO:0007669"/>
    <property type="project" value="TreeGrafter"/>
</dbReference>
<dbReference type="InterPro" id="IPR051286">
    <property type="entry name" value="JAK"/>
</dbReference>
<reference evidence="2" key="2">
    <citation type="submission" date="2014-03" db="EMBL/GenBank/DDBJ databases">
        <authorList>
            <person name="Genoscope - CEA"/>
        </authorList>
    </citation>
    <scope>NUCLEOTIDE SEQUENCE</scope>
</reference>
<dbReference type="EMBL" id="FR905559">
    <property type="protein sequence ID" value="CDQ80169.1"/>
    <property type="molecule type" value="Genomic_DNA"/>
</dbReference>
<proteinExistence type="predicted"/>
<dbReference type="PANTHER" id="PTHR45807:SF2">
    <property type="entry name" value="TYROSINE-PROTEIN KINASE"/>
    <property type="match status" value="1"/>
</dbReference>
<evidence type="ECO:0000259" key="1">
    <source>
        <dbReference type="PROSITE" id="PS50057"/>
    </source>
</evidence>
<dbReference type="AlphaFoldDB" id="A0A060XSS9"/>
<dbReference type="GO" id="GO:0007259">
    <property type="term" value="P:cell surface receptor signaling pathway via JAK-STAT"/>
    <property type="evidence" value="ECO:0007669"/>
    <property type="project" value="TreeGrafter"/>
</dbReference>